<name>D2AXX3_STRRD</name>
<organism evidence="1 2">
    <name type="scientific">Streptosporangium roseum (strain ATCC 12428 / DSM 43021 / JCM 3005 / KCTC 9067 / NCIMB 10171 / NRRL 2505 / NI 9100)</name>
    <dbReference type="NCBI Taxonomy" id="479432"/>
    <lineage>
        <taxon>Bacteria</taxon>
        <taxon>Bacillati</taxon>
        <taxon>Actinomycetota</taxon>
        <taxon>Actinomycetes</taxon>
        <taxon>Streptosporangiales</taxon>
        <taxon>Streptosporangiaceae</taxon>
        <taxon>Streptosporangium</taxon>
    </lineage>
</organism>
<accession>D2AXX3</accession>
<sequence length="116" mass="13338">MDDPTYSHWVVEREMVLEVVVGVSGERHHGHHVAPLQAAHEAIDWRPEVPRGDRVRVKEHTCDCRATFYELCRAGGLMFIRRTHRLRGVVAVHESPWALSKEVEALWLRLLIGSAR</sequence>
<dbReference type="HOGENOM" id="CLU_169062_0_0_11"/>
<dbReference type="AlphaFoldDB" id="D2AXX3"/>
<reference evidence="1 2" key="1">
    <citation type="journal article" date="2010" name="Stand. Genomic Sci.">
        <title>Complete genome sequence of Streptosporangium roseum type strain (NI 9100).</title>
        <authorList>
            <person name="Nolan M."/>
            <person name="Sikorski J."/>
            <person name="Jando M."/>
            <person name="Lucas S."/>
            <person name="Lapidus A."/>
            <person name="Glavina Del Rio T."/>
            <person name="Chen F."/>
            <person name="Tice H."/>
            <person name="Pitluck S."/>
            <person name="Cheng J.F."/>
            <person name="Chertkov O."/>
            <person name="Sims D."/>
            <person name="Meincke L."/>
            <person name="Brettin T."/>
            <person name="Han C."/>
            <person name="Detter J.C."/>
            <person name="Bruce D."/>
            <person name="Goodwin L."/>
            <person name="Land M."/>
            <person name="Hauser L."/>
            <person name="Chang Y.J."/>
            <person name="Jeffries C.D."/>
            <person name="Ivanova N."/>
            <person name="Mavromatis K."/>
            <person name="Mikhailova N."/>
            <person name="Chen A."/>
            <person name="Palaniappan K."/>
            <person name="Chain P."/>
            <person name="Rohde M."/>
            <person name="Goker M."/>
            <person name="Bristow J."/>
            <person name="Eisen J.A."/>
            <person name="Markowitz V."/>
            <person name="Hugenholtz P."/>
            <person name="Kyrpides N.C."/>
            <person name="Klenk H.P."/>
        </authorList>
    </citation>
    <scope>NUCLEOTIDE SEQUENCE [LARGE SCALE GENOMIC DNA]</scope>
    <source>
        <strain evidence="2">ATCC 12428 / DSM 43021 / JCM 3005 / NI 9100</strain>
    </source>
</reference>
<proteinExistence type="predicted"/>
<dbReference type="Proteomes" id="UP000002029">
    <property type="component" value="Chromosome"/>
</dbReference>
<dbReference type="eggNOG" id="ENOG50347VI">
    <property type="taxonomic scope" value="Bacteria"/>
</dbReference>
<keyword evidence="2" id="KW-1185">Reference proteome</keyword>
<evidence type="ECO:0000313" key="2">
    <source>
        <dbReference type="Proteomes" id="UP000002029"/>
    </source>
</evidence>
<protein>
    <submittedName>
        <fullName evidence="1">Uncharacterized protein</fullName>
    </submittedName>
</protein>
<dbReference type="KEGG" id="sro:Sros_2161"/>
<gene>
    <name evidence="1" type="ordered locus">Sros_2161</name>
</gene>
<evidence type="ECO:0000313" key="1">
    <source>
        <dbReference type="EMBL" id="ACZ85144.1"/>
    </source>
</evidence>
<dbReference type="EMBL" id="CP001814">
    <property type="protein sequence ID" value="ACZ85144.1"/>
    <property type="molecule type" value="Genomic_DNA"/>
</dbReference>